<dbReference type="Pfam" id="PF12770">
    <property type="entry name" value="CHAT"/>
    <property type="match status" value="1"/>
</dbReference>
<dbReference type="InterPro" id="IPR024983">
    <property type="entry name" value="CHAT_dom"/>
</dbReference>
<name>A0A841GPV2_9BACT</name>
<evidence type="ECO:0000313" key="3">
    <source>
        <dbReference type="Proteomes" id="UP000582837"/>
    </source>
</evidence>
<organism evidence="2 3">
    <name type="scientific">Longimicrobium terrae</name>
    <dbReference type="NCBI Taxonomy" id="1639882"/>
    <lineage>
        <taxon>Bacteria</taxon>
        <taxon>Pseudomonadati</taxon>
        <taxon>Gemmatimonadota</taxon>
        <taxon>Longimicrobiia</taxon>
        <taxon>Longimicrobiales</taxon>
        <taxon>Longimicrobiaceae</taxon>
        <taxon>Longimicrobium</taxon>
    </lineage>
</organism>
<proteinExistence type="predicted"/>
<accession>A0A841GPV2</accession>
<dbReference type="AlphaFoldDB" id="A0A841GPV2"/>
<dbReference type="RefSeq" id="WP_170031698.1">
    <property type="nucleotide sequence ID" value="NZ_JABDTL010000001.1"/>
</dbReference>
<gene>
    <name evidence="2" type="ORF">HNQ61_000631</name>
</gene>
<evidence type="ECO:0000259" key="1">
    <source>
        <dbReference type="Pfam" id="PF12770"/>
    </source>
</evidence>
<dbReference type="Proteomes" id="UP000582837">
    <property type="component" value="Unassembled WGS sequence"/>
</dbReference>
<dbReference type="EMBL" id="JACHIA010000001">
    <property type="protein sequence ID" value="MBB6069020.1"/>
    <property type="molecule type" value="Genomic_DNA"/>
</dbReference>
<evidence type="ECO:0000313" key="2">
    <source>
        <dbReference type="EMBL" id="MBB6069020.1"/>
    </source>
</evidence>
<feature type="domain" description="CHAT" evidence="1">
    <location>
        <begin position="228"/>
        <end position="366"/>
    </location>
</feature>
<protein>
    <recommendedName>
        <fullName evidence="1">CHAT domain-containing protein</fullName>
    </recommendedName>
</protein>
<sequence>MGEYLVQEKKAHDLSRNPAFASFQFLGCRMSSAVLELIALCDADGLSEGDILRLSDDFFELVLRLPHDFGFKFRGRLPNGLLGFVFTDGCPEYMARFIARQTRISHAAETGGVSVAWCIDAYNRRIHTHDNPVSIVPPVIVAARNVYPGLEFLQSLLSRVANDFITGPRTEGDHATASARNAFSSLLDLRNEELAEAVTEAKTEVSGPERGKVHILFLAANSVDAPLDLERELSQIQSNLRLAKERDRLKLTPVMAATIDDMMQAMLDTPPTIVHFSGHGLAEGVVLRDAAGNPHLVAGKALATLFALFQETVSCVVLNACWSEPQARAIREYIPHVIGTRAKIPDKAAVAFSTGFYRAIGAGKDVLFAYRMGLARIQAEGEDIGDLVVLL</sequence>
<comment type="caution">
    <text evidence="2">The sequence shown here is derived from an EMBL/GenBank/DDBJ whole genome shotgun (WGS) entry which is preliminary data.</text>
</comment>
<keyword evidence="3" id="KW-1185">Reference proteome</keyword>
<reference evidence="2 3" key="1">
    <citation type="submission" date="2020-08" db="EMBL/GenBank/DDBJ databases">
        <title>Genomic Encyclopedia of Type Strains, Phase IV (KMG-IV): sequencing the most valuable type-strain genomes for metagenomic binning, comparative biology and taxonomic classification.</title>
        <authorList>
            <person name="Goeker M."/>
        </authorList>
    </citation>
    <scope>NUCLEOTIDE SEQUENCE [LARGE SCALE GENOMIC DNA]</scope>
    <source>
        <strain evidence="2 3">DSM 29007</strain>
    </source>
</reference>